<dbReference type="KEGG" id="sre:PTSG_03752"/>
<dbReference type="FunCoup" id="F2U6H2">
    <property type="interactions" value="2258"/>
</dbReference>
<dbReference type="OrthoDB" id="424572at2759"/>
<dbReference type="SUPFAM" id="SSF53448">
    <property type="entry name" value="Nucleotide-diphospho-sugar transferases"/>
    <property type="match status" value="1"/>
</dbReference>
<dbReference type="PANTHER" id="PTHR45887:SF1">
    <property type="entry name" value="TRANSLATION INITIATION FACTOR EIF-2B SUBUNIT EPSILON"/>
    <property type="match status" value="1"/>
</dbReference>
<evidence type="ECO:0000256" key="2">
    <source>
        <dbReference type="ARBA" id="ARBA00007878"/>
    </source>
</evidence>
<dbReference type="Pfam" id="PF25084">
    <property type="entry name" value="LbH_EIF2B"/>
    <property type="match status" value="1"/>
</dbReference>
<dbReference type="GeneID" id="16076058"/>
<feature type="region of interest" description="Disordered" evidence="7">
    <location>
        <begin position="439"/>
        <end position="479"/>
    </location>
</feature>
<reference evidence="9" key="1">
    <citation type="submission" date="2009-08" db="EMBL/GenBank/DDBJ databases">
        <title>Annotation of Salpingoeca rosetta.</title>
        <authorList>
            <consortium name="The Broad Institute Genome Sequencing Platform"/>
            <person name="Russ C."/>
            <person name="Cuomo C."/>
            <person name="Burger G."/>
            <person name="Gray M.W."/>
            <person name="Holland P.W.H."/>
            <person name="King N."/>
            <person name="Lang F.B.F."/>
            <person name="Roger A.J."/>
            <person name="Ruiz-Trillo I."/>
            <person name="Young S.K."/>
            <person name="Zeng Q."/>
            <person name="Gargeya S."/>
            <person name="Alvarado L."/>
            <person name="Berlin A."/>
            <person name="Chapman S.B."/>
            <person name="Chen Z."/>
            <person name="Freedman E."/>
            <person name="Gellesch M."/>
            <person name="Goldberg J."/>
            <person name="Griggs A."/>
            <person name="Gujja S."/>
            <person name="Heilman E."/>
            <person name="Heiman D."/>
            <person name="Howarth C."/>
            <person name="Mehta T."/>
            <person name="Neiman D."/>
            <person name="Pearson M."/>
            <person name="Roberts A."/>
            <person name="Saif S."/>
            <person name="Shea T."/>
            <person name="Shenoy N."/>
            <person name="Sisk P."/>
            <person name="Stolte C."/>
            <person name="Sykes S."/>
            <person name="White J."/>
            <person name="Yandava C."/>
            <person name="Haas B."/>
            <person name="Nusbaum C."/>
            <person name="Birren B."/>
        </authorList>
    </citation>
    <scope>NUCLEOTIDE SEQUENCE [LARGE SCALE GENOMIC DNA]</scope>
    <source>
        <strain evidence="9">ATCC 50818</strain>
    </source>
</reference>
<dbReference type="GO" id="GO:0003743">
    <property type="term" value="F:translation initiation factor activity"/>
    <property type="evidence" value="ECO:0007669"/>
    <property type="project" value="TreeGrafter"/>
</dbReference>
<dbReference type="Pfam" id="PF00483">
    <property type="entry name" value="NTP_transferase"/>
    <property type="match status" value="1"/>
</dbReference>
<dbReference type="OMA" id="LAQSCKI"/>
<comment type="subcellular location">
    <subcellularLocation>
        <location evidence="1">Cytoplasm</location>
        <location evidence="1">Cytosol</location>
    </subcellularLocation>
</comment>
<evidence type="ECO:0000259" key="8">
    <source>
        <dbReference type="PROSITE" id="PS51363"/>
    </source>
</evidence>
<dbReference type="InterPro" id="IPR056764">
    <property type="entry name" value="LbH_EIF2B3/5"/>
</dbReference>
<comment type="subunit">
    <text evidence="6">Component of the translation initiation factor 2B (eIF2B) complex which is a heterodecamer of two sets of five different subunits: alpha, beta, gamma, delta and epsilon. Subunits alpha, beta and delta comprise a regulatory subcomplex and subunits epsilon and gamma comprise a catalytic subcomplex. Within the complex, the hexameric regulatory complex resides at the center, with the two heterodimeric catalytic subcomplexes bound on opposite sides.</text>
</comment>
<dbReference type="STRING" id="946362.F2U6H2"/>
<organism evidence="10">
    <name type="scientific">Salpingoeca rosetta (strain ATCC 50818 / BSB-021)</name>
    <dbReference type="NCBI Taxonomy" id="946362"/>
    <lineage>
        <taxon>Eukaryota</taxon>
        <taxon>Choanoflagellata</taxon>
        <taxon>Craspedida</taxon>
        <taxon>Salpingoecidae</taxon>
        <taxon>Salpingoeca</taxon>
    </lineage>
</organism>
<evidence type="ECO:0000256" key="3">
    <source>
        <dbReference type="ARBA" id="ARBA00022490"/>
    </source>
</evidence>
<dbReference type="PROSITE" id="PS51363">
    <property type="entry name" value="W2"/>
    <property type="match status" value="1"/>
</dbReference>
<comment type="similarity">
    <text evidence="2">Belongs to the eIF-2B gamma/epsilon subunits family.</text>
</comment>
<protein>
    <recommendedName>
        <fullName evidence="4">Translation initiation factor eIF2B subunit epsilon</fullName>
    </recommendedName>
    <alternativeName>
        <fullName evidence="5">eIF2B GDP-GTP exchange factor subunit epsilon</fullName>
    </alternativeName>
</protein>
<dbReference type="InParanoid" id="F2U6H2"/>
<dbReference type="GO" id="GO:0031369">
    <property type="term" value="F:translation initiation factor binding"/>
    <property type="evidence" value="ECO:0007669"/>
    <property type="project" value="InterPro"/>
</dbReference>
<gene>
    <name evidence="9" type="ORF">PTSG_03752</name>
</gene>
<evidence type="ECO:0000256" key="5">
    <source>
        <dbReference type="ARBA" id="ARBA00044345"/>
    </source>
</evidence>
<proteinExistence type="inferred from homology"/>
<dbReference type="RefSeq" id="XP_004995477.1">
    <property type="nucleotide sequence ID" value="XM_004995420.1"/>
</dbReference>
<evidence type="ECO:0000256" key="1">
    <source>
        <dbReference type="ARBA" id="ARBA00004514"/>
    </source>
</evidence>
<evidence type="ECO:0000256" key="6">
    <source>
        <dbReference type="ARBA" id="ARBA00046432"/>
    </source>
</evidence>
<sequence length="736" mass="82633">MQAVVVADSYNRRFDPLTQKTPRTLLPLCNVPLIDYVLKFLDSNGVTETFVVTRTNADKIHQHLESVSSQFKSMKLTCVVSQGSHNFGDALRDLETRKQIDSHFILVTGDIVSNYDLRPVIEEHIARADKDKDCLMTMLMTQCDHEHPVRSIEEDTFVVVDSEDNRLLYLDSPEDGHIRVPLDRVMERKQVQLRYDLVQSHIFICTPLMLMQFHDNFDYASVFDLIRGVIDNEDIVGYKIHTAVSPKFYATRCANLTSYDAMTQDLMNRWTYPLVPDMFAPSHDELYQYKRSNIYLQPGCILGRRCKLLGSVVLGPGCVVGEGDGAETTLRGTVLGRNCTVGCGVRLRNAYVLDGSTIGNNCSVDHALIGRNVKIYDGVVIPHGCVIDDGVELGPDVCLEKHMRVSLEPQEASGDTMAGFVAYNEEHIARRRRQLSVLSERDEEGEDGQHDAAHSSAEESADDASEGAAEGHEPAPRPLNAAGFDLAVVGARGRGYAFVPELDFGEAEENTLWKEGSLEAAPILYIPRTMSRSSEIEEMPKEEDEDLDSLLGEDEDAEPLIDVDAEFEEFYSDVLELIQQRVKPDNVKGAPFSAIQVEITGSRAAHNMDHSDVCCAIVRAIITSADRVPRAKCERYLAQLTAAMSPFLQNYVETDMDQHVCIENVWEFCMENEHSRHCFKTLLFTLYDREVLDEDAILQWFEGFNPGEGASPAEKSLYDQAKQFVTWLEEAEEESD</sequence>
<dbReference type="SUPFAM" id="SSF48371">
    <property type="entry name" value="ARM repeat"/>
    <property type="match status" value="1"/>
</dbReference>
<evidence type="ECO:0000313" key="10">
    <source>
        <dbReference type="Proteomes" id="UP000007799"/>
    </source>
</evidence>
<dbReference type="Pfam" id="PF02020">
    <property type="entry name" value="W2"/>
    <property type="match status" value="1"/>
</dbReference>
<dbReference type="Gene3D" id="3.90.550.10">
    <property type="entry name" value="Spore Coat Polysaccharide Biosynthesis Protein SpsA, Chain A"/>
    <property type="match status" value="1"/>
</dbReference>
<dbReference type="InterPro" id="IPR029044">
    <property type="entry name" value="Nucleotide-diphossugar_trans"/>
</dbReference>
<dbReference type="InterPro" id="IPR003307">
    <property type="entry name" value="W2_domain"/>
</dbReference>
<dbReference type="PANTHER" id="PTHR45887">
    <property type="entry name" value="TRANSLATION INITIATION FACTOR EIF-2B SUBUNIT EPSILON"/>
    <property type="match status" value="1"/>
</dbReference>
<dbReference type="InterPro" id="IPR005835">
    <property type="entry name" value="NTP_transferase_dom"/>
</dbReference>
<dbReference type="EMBL" id="GL832962">
    <property type="protein sequence ID" value="EGD83113.1"/>
    <property type="molecule type" value="Genomic_DNA"/>
</dbReference>
<keyword evidence="3" id="KW-0963">Cytoplasm</keyword>
<dbReference type="Gene3D" id="1.25.40.180">
    <property type="match status" value="1"/>
</dbReference>
<dbReference type="GO" id="GO:0005829">
    <property type="term" value="C:cytosol"/>
    <property type="evidence" value="ECO:0007669"/>
    <property type="project" value="UniProtKB-SubCell"/>
</dbReference>
<feature type="domain" description="W2" evidence="8">
    <location>
        <begin position="560"/>
        <end position="736"/>
    </location>
</feature>
<name>F2U6H2_SALR5</name>
<accession>F2U6H2</accession>
<dbReference type="InterPro" id="IPR044123">
    <property type="entry name" value="W2_eIF2B_epsilon"/>
</dbReference>
<dbReference type="eggNOG" id="KOG1461">
    <property type="taxonomic scope" value="Eukaryota"/>
</dbReference>
<dbReference type="Gene3D" id="2.160.10.10">
    <property type="entry name" value="Hexapeptide repeat proteins"/>
    <property type="match status" value="1"/>
</dbReference>
<evidence type="ECO:0000313" key="9">
    <source>
        <dbReference type="EMBL" id="EGD83113.1"/>
    </source>
</evidence>
<keyword evidence="10" id="KW-1185">Reference proteome</keyword>
<dbReference type="InterPro" id="IPR051956">
    <property type="entry name" value="eIF2B_epsilon"/>
</dbReference>
<dbReference type="Proteomes" id="UP000007799">
    <property type="component" value="Unassembled WGS sequence"/>
</dbReference>
<dbReference type="AlphaFoldDB" id="F2U6H2"/>
<dbReference type="InterPro" id="IPR016024">
    <property type="entry name" value="ARM-type_fold"/>
</dbReference>
<dbReference type="CDD" id="cd04197">
    <property type="entry name" value="eIF-2B_epsilon_N"/>
    <property type="match status" value="1"/>
</dbReference>
<feature type="compositionally biased region" description="Basic and acidic residues" evidence="7">
    <location>
        <begin position="447"/>
        <end position="457"/>
    </location>
</feature>
<dbReference type="CDD" id="cd11558">
    <property type="entry name" value="W2_eIF2B_epsilon"/>
    <property type="match status" value="1"/>
</dbReference>
<dbReference type="GO" id="GO:0005085">
    <property type="term" value="F:guanyl-nucleotide exchange factor activity"/>
    <property type="evidence" value="ECO:0007669"/>
    <property type="project" value="InterPro"/>
</dbReference>
<dbReference type="SMART" id="SM00515">
    <property type="entry name" value="eIF5C"/>
    <property type="match status" value="1"/>
</dbReference>
<dbReference type="InterPro" id="IPR035543">
    <property type="entry name" value="eIF-2B_epsilon_N"/>
</dbReference>
<dbReference type="GO" id="GO:0005851">
    <property type="term" value="C:eukaryotic translation initiation factor 2B complex"/>
    <property type="evidence" value="ECO:0007669"/>
    <property type="project" value="TreeGrafter"/>
</dbReference>
<evidence type="ECO:0000256" key="4">
    <source>
        <dbReference type="ARBA" id="ARBA00044144"/>
    </source>
</evidence>
<evidence type="ECO:0000256" key="7">
    <source>
        <dbReference type="SAM" id="MobiDB-lite"/>
    </source>
</evidence>